<comment type="caution">
    <text evidence="1">The sequence shown here is derived from an EMBL/GenBank/DDBJ whole genome shotgun (WGS) entry which is preliminary data.</text>
</comment>
<protein>
    <submittedName>
        <fullName evidence="1">Uncharacterized protein</fullName>
    </submittedName>
</protein>
<sequence length="56" mass="6066">MARDSVIVADAFDMADRVITFLLGADDTYKTTETGTKSEGGITSTRTACQYGWKAK</sequence>
<dbReference type="EMBL" id="JBBNAF010000011">
    <property type="protein sequence ID" value="KAK9099149.1"/>
    <property type="molecule type" value="Genomic_DNA"/>
</dbReference>
<reference evidence="1 2" key="1">
    <citation type="submission" date="2024-01" db="EMBL/GenBank/DDBJ databases">
        <title>Genome assemblies of Stephania.</title>
        <authorList>
            <person name="Yang L."/>
        </authorList>
    </citation>
    <scope>NUCLEOTIDE SEQUENCE [LARGE SCALE GENOMIC DNA]</scope>
    <source>
        <strain evidence="1">YNDBR</strain>
        <tissue evidence="1">Leaf</tissue>
    </source>
</reference>
<evidence type="ECO:0000313" key="1">
    <source>
        <dbReference type="EMBL" id="KAK9099149.1"/>
    </source>
</evidence>
<accession>A0AAP0HW31</accession>
<dbReference type="AlphaFoldDB" id="A0AAP0HW31"/>
<name>A0AAP0HW31_9MAGN</name>
<evidence type="ECO:0000313" key="2">
    <source>
        <dbReference type="Proteomes" id="UP001420932"/>
    </source>
</evidence>
<keyword evidence="2" id="KW-1185">Reference proteome</keyword>
<proteinExistence type="predicted"/>
<gene>
    <name evidence="1" type="ORF">Syun_026194</name>
</gene>
<organism evidence="1 2">
    <name type="scientific">Stephania yunnanensis</name>
    <dbReference type="NCBI Taxonomy" id="152371"/>
    <lineage>
        <taxon>Eukaryota</taxon>
        <taxon>Viridiplantae</taxon>
        <taxon>Streptophyta</taxon>
        <taxon>Embryophyta</taxon>
        <taxon>Tracheophyta</taxon>
        <taxon>Spermatophyta</taxon>
        <taxon>Magnoliopsida</taxon>
        <taxon>Ranunculales</taxon>
        <taxon>Menispermaceae</taxon>
        <taxon>Menispermoideae</taxon>
        <taxon>Cissampelideae</taxon>
        <taxon>Stephania</taxon>
    </lineage>
</organism>
<dbReference type="Proteomes" id="UP001420932">
    <property type="component" value="Unassembled WGS sequence"/>
</dbReference>